<dbReference type="STRING" id="1817813.A2008_07880"/>
<feature type="domain" description="Phosphatidic acid phosphatase type 2/haloperoxidase" evidence="3">
    <location>
        <begin position="82"/>
        <end position="205"/>
    </location>
</feature>
<dbReference type="EMBL" id="MGFH01000251">
    <property type="protein sequence ID" value="OGM00768.1"/>
    <property type="molecule type" value="Genomic_DNA"/>
</dbReference>
<dbReference type="Pfam" id="PF01569">
    <property type="entry name" value="PAP2"/>
    <property type="match status" value="1"/>
</dbReference>
<dbReference type="AlphaFoldDB" id="A0A1F7WEZ1"/>
<dbReference type="Proteomes" id="UP000178735">
    <property type="component" value="Unassembled WGS sequence"/>
</dbReference>
<keyword evidence="1" id="KW-0812">Transmembrane</keyword>
<accession>A0A1F7WEZ1</accession>
<feature type="transmembrane region" description="Helical" evidence="1">
    <location>
        <begin position="130"/>
        <end position="151"/>
    </location>
</feature>
<keyword evidence="2" id="KW-0732">Signal</keyword>
<dbReference type="InterPro" id="IPR000326">
    <property type="entry name" value="PAP2/HPO"/>
</dbReference>
<feature type="chain" id="PRO_5009533383" description="Phosphatidic acid phosphatase type 2/haloperoxidase domain-containing protein" evidence="2">
    <location>
        <begin position="28"/>
        <end position="213"/>
    </location>
</feature>
<sequence length="213" mass="23371">MIKFISEKRNIFLAALALLTAVTASRAATGFDIALIKAAQSFPNAVFDYFSLFFTVLGSGEVTGVITTSLAAWLFARGHRKAAFYLLVFFGLSIAIELAMKFSVPQPKVFPEFRRGLKLPVPVYSPFTPFAYPSGHATRSVILTIVFFYMAQLKIAGDQARRAAKAALGIICVLMLVSRVYEGSHWPLDVLGGVCLGSYLAALIIRQFQKDNF</sequence>
<proteinExistence type="predicted"/>
<gene>
    <name evidence="4" type="ORF">A2008_07880</name>
</gene>
<evidence type="ECO:0000256" key="2">
    <source>
        <dbReference type="SAM" id="SignalP"/>
    </source>
</evidence>
<evidence type="ECO:0000313" key="5">
    <source>
        <dbReference type="Proteomes" id="UP000178735"/>
    </source>
</evidence>
<feature type="transmembrane region" description="Helical" evidence="1">
    <location>
        <begin position="163"/>
        <end position="181"/>
    </location>
</feature>
<dbReference type="PANTHER" id="PTHR14969:SF13">
    <property type="entry name" value="AT30094P"/>
    <property type="match status" value="1"/>
</dbReference>
<name>A0A1F7WEZ1_9BACT</name>
<reference evidence="4 5" key="1">
    <citation type="journal article" date="2016" name="Nat. Commun.">
        <title>Thousands of microbial genomes shed light on interconnected biogeochemical processes in an aquifer system.</title>
        <authorList>
            <person name="Anantharaman K."/>
            <person name="Brown C.T."/>
            <person name="Hug L.A."/>
            <person name="Sharon I."/>
            <person name="Castelle C.J."/>
            <person name="Probst A.J."/>
            <person name="Thomas B.C."/>
            <person name="Singh A."/>
            <person name="Wilkins M.J."/>
            <person name="Karaoz U."/>
            <person name="Brodie E.L."/>
            <person name="Williams K.H."/>
            <person name="Hubbard S.S."/>
            <person name="Banfield J.F."/>
        </authorList>
    </citation>
    <scope>NUCLEOTIDE SEQUENCE [LARGE SCALE GENOMIC DNA]</scope>
</reference>
<keyword evidence="1" id="KW-0472">Membrane</keyword>
<protein>
    <recommendedName>
        <fullName evidence="3">Phosphatidic acid phosphatase type 2/haloperoxidase domain-containing protein</fullName>
    </recommendedName>
</protein>
<dbReference type="Gene3D" id="1.20.144.10">
    <property type="entry name" value="Phosphatidic acid phosphatase type 2/haloperoxidase"/>
    <property type="match status" value="1"/>
</dbReference>
<comment type="caution">
    <text evidence="4">The sequence shown here is derived from an EMBL/GenBank/DDBJ whole genome shotgun (WGS) entry which is preliminary data.</text>
</comment>
<feature type="transmembrane region" description="Helical" evidence="1">
    <location>
        <begin position="187"/>
        <end position="205"/>
    </location>
</feature>
<dbReference type="SMART" id="SM00014">
    <property type="entry name" value="acidPPc"/>
    <property type="match status" value="1"/>
</dbReference>
<dbReference type="InterPro" id="IPR036938">
    <property type="entry name" value="PAP2/HPO_sf"/>
</dbReference>
<feature type="transmembrane region" description="Helical" evidence="1">
    <location>
        <begin position="82"/>
        <end position="100"/>
    </location>
</feature>
<dbReference type="SUPFAM" id="SSF48317">
    <property type="entry name" value="Acid phosphatase/Vanadium-dependent haloperoxidase"/>
    <property type="match status" value="1"/>
</dbReference>
<feature type="transmembrane region" description="Helical" evidence="1">
    <location>
        <begin position="51"/>
        <end position="75"/>
    </location>
</feature>
<dbReference type="PANTHER" id="PTHR14969">
    <property type="entry name" value="SPHINGOSINE-1-PHOSPHATE PHOSPHOHYDROLASE"/>
    <property type="match status" value="1"/>
</dbReference>
<keyword evidence="1" id="KW-1133">Transmembrane helix</keyword>
<dbReference type="CDD" id="cd03392">
    <property type="entry name" value="PAP2_like_2"/>
    <property type="match status" value="1"/>
</dbReference>
<evidence type="ECO:0000256" key="1">
    <source>
        <dbReference type="SAM" id="Phobius"/>
    </source>
</evidence>
<organism evidence="4 5">
    <name type="scientific">Candidatus Wallbacteria bacterium GWC2_49_35</name>
    <dbReference type="NCBI Taxonomy" id="1817813"/>
    <lineage>
        <taxon>Bacteria</taxon>
        <taxon>Candidatus Walliibacteriota</taxon>
    </lineage>
</organism>
<evidence type="ECO:0000259" key="3">
    <source>
        <dbReference type="SMART" id="SM00014"/>
    </source>
</evidence>
<feature type="signal peptide" evidence="2">
    <location>
        <begin position="1"/>
        <end position="27"/>
    </location>
</feature>
<evidence type="ECO:0000313" key="4">
    <source>
        <dbReference type="EMBL" id="OGM00768.1"/>
    </source>
</evidence>